<dbReference type="Proteomes" id="UP000266861">
    <property type="component" value="Unassembled WGS sequence"/>
</dbReference>
<keyword evidence="2" id="KW-1185">Reference proteome</keyword>
<comment type="caution">
    <text evidence="1">The sequence shown here is derived from an EMBL/GenBank/DDBJ whole genome shotgun (WGS) entry which is preliminary data.</text>
</comment>
<accession>A0A397I9J1</accession>
<gene>
    <name evidence="1" type="ORF">Glove_264g31</name>
</gene>
<reference evidence="1 2" key="1">
    <citation type="submission" date="2018-08" db="EMBL/GenBank/DDBJ databases">
        <title>Genome and evolution of the arbuscular mycorrhizal fungus Diversispora epigaea (formerly Glomus versiforme) and its bacterial endosymbionts.</title>
        <authorList>
            <person name="Sun X."/>
            <person name="Fei Z."/>
            <person name="Harrison M."/>
        </authorList>
    </citation>
    <scope>NUCLEOTIDE SEQUENCE [LARGE SCALE GENOMIC DNA]</scope>
    <source>
        <strain evidence="1 2">IT104</strain>
    </source>
</reference>
<dbReference type="AlphaFoldDB" id="A0A397I9J1"/>
<organism evidence="1 2">
    <name type="scientific">Diversispora epigaea</name>
    <dbReference type="NCBI Taxonomy" id="1348612"/>
    <lineage>
        <taxon>Eukaryota</taxon>
        <taxon>Fungi</taxon>
        <taxon>Fungi incertae sedis</taxon>
        <taxon>Mucoromycota</taxon>
        <taxon>Glomeromycotina</taxon>
        <taxon>Glomeromycetes</taxon>
        <taxon>Diversisporales</taxon>
        <taxon>Diversisporaceae</taxon>
        <taxon>Diversispora</taxon>
    </lineage>
</organism>
<protein>
    <submittedName>
        <fullName evidence="1">Uncharacterized protein</fullName>
    </submittedName>
</protein>
<dbReference type="EMBL" id="PQFF01000241">
    <property type="protein sequence ID" value="RHZ70938.1"/>
    <property type="molecule type" value="Genomic_DNA"/>
</dbReference>
<proteinExistence type="predicted"/>
<name>A0A397I9J1_9GLOM</name>
<evidence type="ECO:0000313" key="2">
    <source>
        <dbReference type="Proteomes" id="UP000266861"/>
    </source>
</evidence>
<evidence type="ECO:0000313" key="1">
    <source>
        <dbReference type="EMBL" id="RHZ70938.1"/>
    </source>
</evidence>
<dbReference type="OrthoDB" id="2432577at2759"/>
<sequence length="208" mass="24156">MVRKNKKSTICERCGSEIASPQMLRVHLKQKNPCPLRNPALQLTQEHGSIFPEIFDTENELEIFPVPIDNNARKSNETSWQWVNRLRKKYKEITGENYYQPKTLAECKRLYDNLILIDPNAFSDIPEQLEMENTPISENDVEAGSGPQTQAHRKGKLTELKEIVIQQPILPEIMQLQPIQLTGTKHQKFLDLDKEVPWPVRSPDEEHY</sequence>